<proteinExistence type="predicted"/>
<dbReference type="InterPro" id="IPR001647">
    <property type="entry name" value="HTH_TetR"/>
</dbReference>
<dbReference type="InterPro" id="IPR036271">
    <property type="entry name" value="Tet_transcr_reg_TetR-rel_C_sf"/>
</dbReference>
<dbReference type="Pfam" id="PF00440">
    <property type="entry name" value="TetR_N"/>
    <property type="match status" value="1"/>
</dbReference>
<keyword evidence="7" id="KW-1185">Reference proteome</keyword>
<protein>
    <submittedName>
        <fullName evidence="6">TetR/AcrR family transcriptional regulator</fullName>
    </submittedName>
</protein>
<evidence type="ECO:0000313" key="7">
    <source>
        <dbReference type="Proteomes" id="UP000433181"/>
    </source>
</evidence>
<gene>
    <name evidence="6" type="ORF">FYJ84_02640</name>
</gene>
<dbReference type="PANTHER" id="PTHR30055:SF234">
    <property type="entry name" value="HTH-TYPE TRANSCRIPTIONAL REGULATOR BETI"/>
    <property type="match status" value="1"/>
</dbReference>
<dbReference type="PROSITE" id="PS50977">
    <property type="entry name" value="HTH_TETR_2"/>
    <property type="match status" value="1"/>
</dbReference>
<dbReference type="AlphaFoldDB" id="A0A6I2UAZ4"/>
<evidence type="ECO:0000259" key="5">
    <source>
        <dbReference type="PROSITE" id="PS50977"/>
    </source>
</evidence>
<name>A0A6I2UAZ4_9FIRM</name>
<dbReference type="RefSeq" id="WP_154405848.1">
    <property type="nucleotide sequence ID" value="NZ_JBJDWX010000025.1"/>
</dbReference>
<dbReference type="GO" id="GO:0003700">
    <property type="term" value="F:DNA-binding transcription factor activity"/>
    <property type="evidence" value="ECO:0007669"/>
    <property type="project" value="TreeGrafter"/>
</dbReference>
<reference evidence="6 7" key="1">
    <citation type="submission" date="2019-08" db="EMBL/GenBank/DDBJ databases">
        <title>In-depth cultivation of the pig gut microbiome towards novel bacterial diversity and tailored functional studies.</title>
        <authorList>
            <person name="Wylensek D."/>
            <person name="Hitch T.C.A."/>
            <person name="Clavel T."/>
        </authorList>
    </citation>
    <scope>NUCLEOTIDE SEQUENCE [LARGE SCALE GENOMIC DNA]</scope>
    <source>
        <strain evidence="6 7">WCA-693-APC-5D-A</strain>
    </source>
</reference>
<keyword evidence="2 4" id="KW-0238">DNA-binding</keyword>
<organism evidence="6 7">
    <name type="scientific">Anaerovibrio slackiae</name>
    <dbReference type="NCBI Taxonomy" id="2652309"/>
    <lineage>
        <taxon>Bacteria</taxon>
        <taxon>Bacillati</taxon>
        <taxon>Bacillota</taxon>
        <taxon>Negativicutes</taxon>
        <taxon>Selenomonadales</taxon>
        <taxon>Selenomonadaceae</taxon>
        <taxon>Anaerovibrio</taxon>
    </lineage>
</organism>
<feature type="domain" description="HTH tetR-type" evidence="5">
    <location>
        <begin position="13"/>
        <end position="73"/>
    </location>
</feature>
<keyword evidence="3" id="KW-0804">Transcription</keyword>
<dbReference type="Proteomes" id="UP000433181">
    <property type="component" value="Unassembled WGS sequence"/>
</dbReference>
<evidence type="ECO:0000256" key="1">
    <source>
        <dbReference type="ARBA" id="ARBA00023015"/>
    </source>
</evidence>
<keyword evidence="1" id="KW-0805">Transcription regulation</keyword>
<evidence type="ECO:0000313" key="6">
    <source>
        <dbReference type="EMBL" id="MSU07887.1"/>
    </source>
</evidence>
<comment type="caution">
    <text evidence="6">The sequence shown here is derived from an EMBL/GenBank/DDBJ whole genome shotgun (WGS) entry which is preliminary data.</text>
</comment>
<evidence type="ECO:0000256" key="3">
    <source>
        <dbReference type="ARBA" id="ARBA00023163"/>
    </source>
</evidence>
<dbReference type="EMBL" id="VUNR01000003">
    <property type="protein sequence ID" value="MSU07887.1"/>
    <property type="molecule type" value="Genomic_DNA"/>
</dbReference>
<dbReference type="PRINTS" id="PR00455">
    <property type="entry name" value="HTHTETR"/>
</dbReference>
<dbReference type="InterPro" id="IPR050109">
    <property type="entry name" value="HTH-type_TetR-like_transc_reg"/>
</dbReference>
<dbReference type="PANTHER" id="PTHR30055">
    <property type="entry name" value="HTH-TYPE TRANSCRIPTIONAL REGULATOR RUTR"/>
    <property type="match status" value="1"/>
</dbReference>
<dbReference type="InterPro" id="IPR009057">
    <property type="entry name" value="Homeodomain-like_sf"/>
</dbReference>
<accession>A0A6I2UAZ4</accession>
<evidence type="ECO:0000256" key="4">
    <source>
        <dbReference type="PROSITE-ProRule" id="PRU00335"/>
    </source>
</evidence>
<evidence type="ECO:0000256" key="2">
    <source>
        <dbReference type="ARBA" id="ARBA00023125"/>
    </source>
</evidence>
<dbReference type="GeneID" id="96777800"/>
<dbReference type="SUPFAM" id="SSF48498">
    <property type="entry name" value="Tetracyclin repressor-like, C-terminal domain"/>
    <property type="match status" value="1"/>
</dbReference>
<feature type="DNA-binding region" description="H-T-H motif" evidence="4">
    <location>
        <begin position="36"/>
        <end position="55"/>
    </location>
</feature>
<dbReference type="Gene3D" id="1.10.357.10">
    <property type="entry name" value="Tetracycline Repressor, domain 2"/>
    <property type="match status" value="1"/>
</dbReference>
<sequence length="217" mass="23498">MAEAMGRREQKKLMARSRILEAAVAQFASCGFQAASVADIMKAADMGLGTFYNYFASKEELLHCLLDGLAVQLQQHLQELQEQRKGHAEILREMVMLTARLVGQNRYVLPLFLSAGEKAGGRELAAGVAGQASQADASEACPMAAGHAHGPAFMGMFLQLVQSGQQGGEFRDDVSAEIITEMFHSLFQAAAFSSLPLSFEENINMKLKLIIDGICAK</sequence>
<dbReference type="SUPFAM" id="SSF46689">
    <property type="entry name" value="Homeodomain-like"/>
    <property type="match status" value="1"/>
</dbReference>
<dbReference type="GO" id="GO:0000976">
    <property type="term" value="F:transcription cis-regulatory region binding"/>
    <property type="evidence" value="ECO:0007669"/>
    <property type="project" value="TreeGrafter"/>
</dbReference>